<feature type="signal peptide" evidence="1">
    <location>
        <begin position="1"/>
        <end position="19"/>
    </location>
</feature>
<feature type="chain" id="PRO_5047496789" evidence="1">
    <location>
        <begin position="20"/>
        <end position="194"/>
    </location>
</feature>
<accession>A0ABU9T9R2</accession>
<evidence type="ECO:0000313" key="2">
    <source>
        <dbReference type="EMBL" id="MEM5502868.1"/>
    </source>
</evidence>
<gene>
    <name evidence="2" type="ORF">WNY59_14845</name>
</gene>
<dbReference type="PIRSF" id="PIRSF010521">
    <property type="entry name" value="DUF922_bac"/>
    <property type="match status" value="1"/>
</dbReference>
<comment type="caution">
    <text evidence="2">The sequence shown here is derived from an EMBL/GenBank/DDBJ whole genome shotgun (WGS) entry which is preliminary data.</text>
</comment>
<keyword evidence="3" id="KW-1185">Reference proteome</keyword>
<organism evidence="2 3">
    <name type="scientific">Ahrensia kielensis</name>
    <dbReference type="NCBI Taxonomy" id="76980"/>
    <lineage>
        <taxon>Bacteria</taxon>
        <taxon>Pseudomonadati</taxon>
        <taxon>Pseudomonadota</taxon>
        <taxon>Alphaproteobacteria</taxon>
        <taxon>Hyphomicrobiales</taxon>
        <taxon>Ahrensiaceae</taxon>
        <taxon>Ahrensia</taxon>
    </lineage>
</organism>
<dbReference type="InterPro" id="IPR010321">
    <property type="entry name" value="DUF922"/>
</dbReference>
<name>A0ABU9T9R2_9HYPH</name>
<protein>
    <submittedName>
        <fullName evidence="2">DUF922 domain-containing protein</fullName>
    </submittedName>
</protein>
<dbReference type="EMBL" id="JBBMQO010000008">
    <property type="protein sequence ID" value="MEM5502868.1"/>
    <property type="molecule type" value="Genomic_DNA"/>
</dbReference>
<evidence type="ECO:0000256" key="1">
    <source>
        <dbReference type="SAM" id="SignalP"/>
    </source>
</evidence>
<dbReference type="Pfam" id="PF06037">
    <property type="entry name" value="DUF922"/>
    <property type="match status" value="1"/>
</dbReference>
<sequence length="194" mass="22151">MRWVVWFIFAAMSLMNAQAAEWKATENFTYYNVSGTTGPELYRSIGAGGPIISGNRRTIAVTNWDLKWRRNYQPDGNACELVSALPFVTITYSLPKPSQKLPPAIAAKWKRFADSILAHEKVHGDFVKRLAQQIIDATVGLRVENDKACKKIRDEVLKRVAREFERYKADNRSFEQSEMRKGGNIEQRVLDLVN</sequence>
<dbReference type="RefSeq" id="WP_342849079.1">
    <property type="nucleotide sequence ID" value="NZ_JBBMQO010000008.1"/>
</dbReference>
<proteinExistence type="predicted"/>
<evidence type="ECO:0000313" key="3">
    <source>
        <dbReference type="Proteomes" id="UP001477870"/>
    </source>
</evidence>
<reference evidence="2 3" key="1">
    <citation type="submission" date="2024-03" db="EMBL/GenBank/DDBJ databases">
        <title>Community enrichment and isolation of bacterial strains for fucoidan degradation.</title>
        <authorList>
            <person name="Sichert A."/>
        </authorList>
    </citation>
    <scope>NUCLEOTIDE SEQUENCE [LARGE SCALE GENOMIC DNA]</scope>
    <source>
        <strain evidence="2 3">AS62</strain>
    </source>
</reference>
<dbReference type="Proteomes" id="UP001477870">
    <property type="component" value="Unassembled WGS sequence"/>
</dbReference>
<keyword evidence="1" id="KW-0732">Signal</keyword>